<evidence type="ECO:0000313" key="1">
    <source>
        <dbReference type="EMBL" id="MDN4163689.1"/>
    </source>
</evidence>
<organism evidence="1 2">
    <name type="scientific">Nocardioides abyssi</name>
    <dbReference type="NCBI Taxonomy" id="3058370"/>
    <lineage>
        <taxon>Bacteria</taxon>
        <taxon>Bacillati</taxon>
        <taxon>Actinomycetota</taxon>
        <taxon>Actinomycetes</taxon>
        <taxon>Propionibacteriales</taxon>
        <taxon>Nocardioidaceae</taxon>
        <taxon>Nocardioides</taxon>
    </lineage>
</organism>
<dbReference type="Proteomes" id="UP001168537">
    <property type="component" value="Unassembled WGS sequence"/>
</dbReference>
<dbReference type="EMBL" id="JAUHJR010000125">
    <property type="protein sequence ID" value="MDN4163689.1"/>
    <property type="molecule type" value="Genomic_DNA"/>
</dbReference>
<keyword evidence="2" id="KW-1185">Reference proteome</keyword>
<evidence type="ECO:0000313" key="2">
    <source>
        <dbReference type="Proteomes" id="UP001168537"/>
    </source>
</evidence>
<dbReference type="InterPro" id="IPR009010">
    <property type="entry name" value="Asp_de-COase-like_dom_sf"/>
</dbReference>
<comment type="caution">
    <text evidence="1">The sequence shown here is derived from an EMBL/GenBank/DDBJ whole genome shotgun (WGS) entry which is preliminary data.</text>
</comment>
<accession>A0ABT8F094</accession>
<sequence>RPAVARVSPATYAAASLSGEHVTVVGDRGELTLPVEQVPGMVDDVVWVPTASFGTSVLERLASPGSRVRLKGASL</sequence>
<dbReference type="RefSeq" id="WP_300963019.1">
    <property type="nucleotide sequence ID" value="NZ_JAUHJR010000125.1"/>
</dbReference>
<proteinExistence type="predicted"/>
<protein>
    <submittedName>
        <fullName evidence="1">Uncharacterized protein</fullName>
    </submittedName>
</protein>
<gene>
    <name evidence="1" type="ORF">QWY29_20195</name>
</gene>
<dbReference type="SUPFAM" id="SSF50692">
    <property type="entry name" value="ADC-like"/>
    <property type="match status" value="1"/>
</dbReference>
<feature type="non-terminal residue" evidence="1">
    <location>
        <position position="1"/>
    </location>
</feature>
<name>A0ABT8F094_9ACTN</name>
<reference evidence="1" key="1">
    <citation type="submission" date="2023-06" db="EMBL/GenBank/DDBJ databases">
        <title>Draft genome sequence of Nocardioides sp. SOB72.</title>
        <authorList>
            <person name="Zhang G."/>
        </authorList>
    </citation>
    <scope>NUCLEOTIDE SEQUENCE</scope>
    <source>
        <strain evidence="1">SOB72</strain>
    </source>
</reference>